<dbReference type="InterPro" id="IPR039935">
    <property type="entry name" value="YML079W-like"/>
</dbReference>
<dbReference type="RefSeq" id="WP_015218765.1">
    <property type="nucleotide sequence ID" value="NZ_WMIA01000012.1"/>
</dbReference>
<dbReference type="SUPFAM" id="SSF51182">
    <property type="entry name" value="RmlC-like cupins"/>
    <property type="match status" value="1"/>
</dbReference>
<feature type="domain" description="DUF985" evidence="1">
    <location>
        <begin position="6"/>
        <end position="145"/>
    </location>
</feature>
<dbReference type="Proteomes" id="UP000437131">
    <property type="component" value="Unassembled WGS sequence"/>
</dbReference>
<dbReference type="EMBL" id="WMIA01000012">
    <property type="protein sequence ID" value="MTF39426.1"/>
    <property type="molecule type" value="Genomic_DNA"/>
</dbReference>
<accession>A0A844GZN7</accession>
<sequence>MTKNAQYWIDKLDLQKHPEGGYYRENYRCLDMVNNDNFLAKYNGARNASTAIYYLLLNDEFSAFHLLKSDEIFHFYSGSSLDVHIINSQGDYQLIKLGNNPEENEVLQLVIPQNSWFAAAVSQPNSYSLIGCTVAPGFDFNDFTLGKKEDLLKIFPQHQTIIERFTYD</sequence>
<dbReference type="Gene3D" id="2.60.120.10">
    <property type="entry name" value="Jelly Rolls"/>
    <property type="match status" value="1"/>
</dbReference>
<evidence type="ECO:0000259" key="1">
    <source>
        <dbReference type="Pfam" id="PF06172"/>
    </source>
</evidence>
<organism evidence="2 3">
    <name type="scientific">Cyanobacterium aponinum 0216</name>
    <dbReference type="NCBI Taxonomy" id="2676140"/>
    <lineage>
        <taxon>Bacteria</taxon>
        <taxon>Bacillati</taxon>
        <taxon>Cyanobacteriota</taxon>
        <taxon>Cyanophyceae</taxon>
        <taxon>Oscillatoriophycideae</taxon>
        <taxon>Chroococcales</taxon>
        <taxon>Geminocystaceae</taxon>
        <taxon>Cyanobacterium</taxon>
    </lineage>
</organism>
<protein>
    <recommendedName>
        <fullName evidence="1">DUF985 domain-containing protein</fullName>
    </recommendedName>
</protein>
<dbReference type="InterPro" id="IPR009327">
    <property type="entry name" value="Cupin_DUF985"/>
</dbReference>
<name>A0A844GZN7_9CHRO</name>
<dbReference type="InterPro" id="IPR011051">
    <property type="entry name" value="RmlC_Cupin_sf"/>
</dbReference>
<dbReference type="InterPro" id="IPR014710">
    <property type="entry name" value="RmlC-like_jellyroll"/>
</dbReference>
<gene>
    <name evidence="2" type="ORF">GGC33_10870</name>
</gene>
<dbReference type="Pfam" id="PF06172">
    <property type="entry name" value="Cupin_5"/>
    <property type="match status" value="1"/>
</dbReference>
<comment type="caution">
    <text evidence="2">The sequence shown here is derived from an EMBL/GenBank/DDBJ whole genome shotgun (WGS) entry which is preliminary data.</text>
</comment>
<dbReference type="PANTHER" id="PTHR33387:SF3">
    <property type="entry name" value="DUF985 DOMAIN-CONTAINING PROTEIN"/>
    <property type="match status" value="1"/>
</dbReference>
<evidence type="ECO:0000313" key="3">
    <source>
        <dbReference type="Proteomes" id="UP000437131"/>
    </source>
</evidence>
<dbReference type="CDD" id="cd06121">
    <property type="entry name" value="cupin_YML079wp"/>
    <property type="match status" value="1"/>
</dbReference>
<evidence type="ECO:0000313" key="2">
    <source>
        <dbReference type="EMBL" id="MTF39426.1"/>
    </source>
</evidence>
<dbReference type="PANTHER" id="PTHR33387">
    <property type="entry name" value="RMLC-LIKE JELLY ROLL FOLD PROTEIN"/>
    <property type="match status" value="1"/>
</dbReference>
<reference evidence="2 3" key="1">
    <citation type="submission" date="2019-11" db="EMBL/GenBank/DDBJ databases">
        <title>Isolation of a new High Light Tolerant Cyanobacteria.</title>
        <authorList>
            <person name="Dobson Z."/>
            <person name="Vaughn N."/>
            <person name="Vaughn M."/>
            <person name="Fromme P."/>
            <person name="Mazor Y."/>
        </authorList>
    </citation>
    <scope>NUCLEOTIDE SEQUENCE [LARGE SCALE GENOMIC DNA]</scope>
    <source>
        <strain evidence="2 3">0216</strain>
    </source>
</reference>
<dbReference type="AlphaFoldDB" id="A0A844GZN7"/>
<proteinExistence type="predicted"/>